<proteinExistence type="predicted"/>
<dbReference type="InterPro" id="IPR000868">
    <property type="entry name" value="Isochorismatase-like_dom"/>
</dbReference>
<dbReference type="Gene3D" id="3.40.50.850">
    <property type="entry name" value="Isochorismatase-like"/>
    <property type="match status" value="1"/>
</dbReference>
<dbReference type="PANTHER" id="PTHR43540:SF7">
    <property type="entry name" value="ISOCHORISMATASE FAMILY PROTEIN YECD"/>
    <property type="match status" value="1"/>
</dbReference>
<dbReference type="SUPFAM" id="SSF52499">
    <property type="entry name" value="Isochorismatase-like hydrolases"/>
    <property type="match status" value="1"/>
</dbReference>
<organism evidence="3 4">
    <name type="scientific">Segnochrobactrum spirostomi</name>
    <dbReference type="NCBI Taxonomy" id="2608987"/>
    <lineage>
        <taxon>Bacteria</taxon>
        <taxon>Pseudomonadati</taxon>
        <taxon>Pseudomonadota</taxon>
        <taxon>Alphaproteobacteria</taxon>
        <taxon>Hyphomicrobiales</taxon>
        <taxon>Segnochrobactraceae</taxon>
        <taxon>Segnochrobactrum</taxon>
    </lineage>
</organism>
<keyword evidence="1" id="KW-0378">Hydrolase</keyword>
<evidence type="ECO:0000256" key="1">
    <source>
        <dbReference type="ARBA" id="ARBA00022801"/>
    </source>
</evidence>
<dbReference type="PANTHER" id="PTHR43540">
    <property type="entry name" value="PEROXYUREIDOACRYLATE/UREIDOACRYLATE AMIDOHYDROLASE-RELATED"/>
    <property type="match status" value="1"/>
</dbReference>
<dbReference type="CDD" id="cd00431">
    <property type="entry name" value="cysteine_hydrolases"/>
    <property type="match status" value="1"/>
</dbReference>
<protein>
    <submittedName>
        <fullName evidence="3">Isochorismatase family protein</fullName>
    </submittedName>
</protein>
<evidence type="ECO:0000313" key="3">
    <source>
        <dbReference type="EMBL" id="MQT14354.1"/>
    </source>
</evidence>
<dbReference type="InterPro" id="IPR036380">
    <property type="entry name" value="Isochorismatase-like_sf"/>
</dbReference>
<dbReference type="Pfam" id="PF00857">
    <property type="entry name" value="Isochorismatase"/>
    <property type="match status" value="1"/>
</dbReference>
<keyword evidence="4" id="KW-1185">Reference proteome</keyword>
<dbReference type="Proteomes" id="UP000332515">
    <property type="component" value="Unassembled WGS sequence"/>
</dbReference>
<evidence type="ECO:0000259" key="2">
    <source>
        <dbReference type="Pfam" id="PF00857"/>
    </source>
</evidence>
<reference evidence="3 4" key="1">
    <citation type="submission" date="2019-09" db="EMBL/GenBank/DDBJ databases">
        <title>Segnochrobactrum spirostomi gen. nov., sp. nov., isolated from the ciliate Spirostomum cf. yagiui and description of a novel family, Segnochrobactraceae fam. nov. within the order Rhizobiales of the class Alphaproteobacteria.</title>
        <authorList>
            <person name="Akter S."/>
            <person name="Shazib S.U.A."/>
            <person name="Shin M.K."/>
        </authorList>
    </citation>
    <scope>NUCLEOTIDE SEQUENCE [LARGE SCALE GENOMIC DNA]</scope>
    <source>
        <strain evidence="3 4">Sp-1</strain>
    </source>
</reference>
<dbReference type="AlphaFoldDB" id="A0A6A7Y592"/>
<name>A0A6A7Y592_9HYPH</name>
<dbReference type="InterPro" id="IPR050272">
    <property type="entry name" value="Isochorismatase-like_hydrls"/>
</dbReference>
<dbReference type="RefSeq" id="WP_153484917.1">
    <property type="nucleotide sequence ID" value="NZ_VWNA01000001.1"/>
</dbReference>
<gene>
    <name evidence="3" type="ORF">F0357_17210</name>
</gene>
<evidence type="ECO:0000313" key="4">
    <source>
        <dbReference type="Proteomes" id="UP000332515"/>
    </source>
</evidence>
<feature type="domain" description="Isochorismatase-like" evidence="2">
    <location>
        <begin position="9"/>
        <end position="185"/>
    </location>
</feature>
<accession>A0A6A7Y592</accession>
<dbReference type="GO" id="GO:0016787">
    <property type="term" value="F:hydrolase activity"/>
    <property type="evidence" value="ECO:0007669"/>
    <property type="project" value="UniProtKB-KW"/>
</dbReference>
<comment type="caution">
    <text evidence="3">The sequence shown here is derived from an EMBL/GenBank/DDBJ whole genome shotgun (WGS) entry which is preliminary data.</text>
</comment>
<sequence>MTPFIPTKTALVLIDLQNGTLGMPLAPHDRHAVVAAARRLIEAVKGAGGVIVEVRVGFSEGAADRLAQPVDAAMTLPPGGFPADWSERTPELADLSPTISILKRHWSAFFGTELDLQLRRRGIEAVIVCGVATNFGVEQTARDAWHLNYRVVIAEDASSSFGEGMHAFAVERILPRVAQVRRTAEIVAAFNG</sequence>
<dbReference type="EMBL" id="VWNA01000001">
    <property type="protein sequence ID" value="MQT14354.1"/>
    <property type="molecule type" value="Genomic_DNA"/>
</dbReference>